<dbReference type="FunFam" id="3.30.70.1730:FF:000005">
    <property type="entry name" value="Ribosome assembly factor mrt4"/>
    <property type="match status" value="1"/>
</dbReference>
<dbReference type="FunFam" id="3.90.105.20:FF:000003">
    <property type="entry name" value="Ribosome assembly factor mrt4"/>
    <property type="match status" value="1"/>
</dbReference>
<dbReference type="GO" id="GO:0030687">
    <property type="term" value="C:preribosome, large subunit precursor"/>
    <property type="evidence" value="ECO:0007669"/>
    <property type="project" value="TreeGrafter"/>
</dbReference>
<evidence type="ECO:0000256" key="5">
    <source>
        <dbReference type="ARBA" id="ARBA00023242"/>
    </source>
</evidence>
<evidence type="ECO:0000256" key="3">
    <source>
        <dbReference type="ARBA" id="ARBA00011117"/>
    </source>
</evidence>
<dbReference type="Gene3D" id="3.90.105.20">
    <property type="match status" value="1"/>
</dbReference>
<keyword evidence="6" id="KW-0690">Ribosome biogenesis</keyword>
<dbReference type="GO" id="GO:0005730">
    <property type="term" value="C:nucleolus"/>
    <property type="evidence" value="ECO:0007669"/>
    <property type="project" value="UniProtKB-SubCell"/>
</dbReference>
<dbReference type="InterPro" id="IPR043164">
    <property type="entry name" value="Ribosomal_uL10-like_insert_sf"/>
</dbReference>
<comment type="similarity">
    <text evidence="2 6">Belongs to the universal ribosomal protein uL10 family.</text>
</comment>
<dbReference type="InterPro" id="IPR001790">
    <property type="entry name" value="Ribosomal_uL10"/>
</dbReference>
<dbReference type="GO" id="GO:0006364">
    <property type="term" value="P:rRNA processing"/>
    <property type="evidence" value="ECO:0007669"/>
    <property type="project" value="TreeGrafter"/>
</dbReference>
<accession>A0A915K8F5</accession>
<keyword evidence="4 6" id="KW-0963">Cytoplasm</keyword>
<dbReference type="CDD" id="cd05796">
    <property type="entry name" value="Ribosomal_P0_like"/>
    <property type="match status" value="1"/>
</dbReference>
<evidence type="ECO:0000313" key="9">
    <source>
        <dbReference type="WBParaSite" id="nRc.2.0.1.t35012-RA"/>
    </source>
</evidence>
<dbReference type="GO" id="GO:0003723">
    <property type="term" value="F:RNA binding"/>
    <property type="evidence" value="ECO:0007669"/>
    <property type="project" value="TreeGrafter"/>
</dbReference>
<dbReference type="Pfam" id="PF00466">
    <property type="entry name" value="Ribosomal_L10"/>
    <property type="match status" value="1"/>
</dbReference>
<evidence type="ECO:0000256" key="6">
    <source>
        <dbReference type="RuleBase" id="RU364039"/>
    </source>
</evidence>
<dbReference type="GO" id="GO:0000956">
    <property type="term" value="P:nuclear-transcribed mRNA catabolic process"/>
    <property type="evidence" value="ECO:0007669"/>
    <property type="project" value="TreeGrafter"/>
</dbReference>
<dbReference type="Gene3D" id="3.30.70.1730">
    <property type="match status" value="1"/>
</dbReference>
<dbReference type="SUPFAM" id="SSF160369">
    <property type="entry name" value="Ribosomal protein L10-like"/>
    <property type="match status" value="1"/>
</dbReference>
<dbReference type="Proteomes" id="UP000887565">
    <property type="component" value="Unplaced"/>
</dbReference>
<evidence type="ECO:0000259" key="7">
    <source>
        <dbReference type="Pfam" id="PF17777"/>
    </source>
</evidence>
<dbReference type="PANTHER" id="PTHR45841">
    <property type="entry name" value="MRNA TURNOVER PROTEIN 4 MRTO4"/>
    <property type="match status" value="1"/>
</dbReference>
<feature type="domain" description="Large ribosomal subunit protein uL10-like insertion" evidence="7">
    <location>
        <begin position="125"/>
        <end position="195"/>
    </location>
</feature>
<dbReference type="InterPro" id="IPR033867">
    <property type="entry name" value="Mrt4"/>
</dbReference>
<dbReference type="InterPro" id="IPR040637">
    <property type="entry name" value="Ribosomal_uL10-like_insert"/>
</dbReference>
<dbReference type="PANTHER" id="PTHR45841:SF1">
    <property type="entry name" value="MRNA TURNOVER PROTEIN 4 HOMOLOG"/>
    <property type="match status" value="1"/>
</dbReference>
<dbReference type="WBParaSite" id="nRc.2.0.1.t35012-RA">
    <property type="protein sequence ID" value="nRc.2.0.1.t35012-RA"/>
    <property type="gene ID" value="nRc.2.0.1.g35012"/>
</dbReference>
<dbReference type="InterPro" id="IPR051742">
    <property type="entry name" value="Ribosome_Assembly_uL10"/>
</dbReference>
<dbReference type="GO" id="GO:0005737">
    <property type="term" value="C:cytoplasm"/>
    <property type="evidence" value="ECO:0007669"/>
    <property type="project" value="UniProtKB-SubCell"/>
</dbReference>
<reference evidence="9" key="1">
    <citation type="submission" date="2022-11" db="UniProtKB">
        <authorList>
            <consortium name="WormBaseParasite"/>
        </authorList>
    </citation>
    <scope>IDENTIFICATION</scope>
</reference>
<proteinExistence type="inferred from homology"/>
<dbReference type="AlphaFoldDB" id="A0A915K8F5"/>
<comment type="subunit">
    <text evidence="3 6">Associates with the pre-60S ribosomal particle.</text>
</comment>
<dbReference type="GO" id="GO:0000027">
    <property type="term" value="P:ribosomal large subunit assembly"/>
    <property type="evidence" value="ECO:0007669"/>
    <property type="project" value="InterPro"/>
</dbReference>
<comment type="subcellular location">
    <subcellularLocation>
        <location evidence="6">Cytoplasm</location>
    </subcellularLocation>
    <subcellularLocation>
        <location evidence="6">Nucleus</location>
        <location evidence="6">Nucleolus</location>
    </subcellularLocation>
</comment>
<evidence type="ECO:0000256" key="2">
    <source>
        <dbReference type="ARBA" id="ARBA00008889"/>
    </source>
</evidence>
<dbReference type="InterPro" id="IPR043141">
    <property type="entry name" value="Ribosomal_uL10-like_sf"/>
</dbReference>
<dbReference type="OMA" id="LEWAENY"/>
<evidence type="ECO:0000256" key="1">
    <source>
        <dbReference type="ARBA" id="ARBA00004046"/>
    </source>
</evidence>
<keyword evidence="5 6" id="KW-0539">Nucleus</keyword>
<name>A0A915K8F5_ROMCU</name>
<keyword evidence="8" id="KW-1185">Reference proteome</keyword>
<evidence type="ECO:0000256" key="4">
    <source>
        <dbReference type="ARBA" id="ARBA00022490"/>
    </source>
</evidence>
<protein>
    <recommendedName>
        <fullName evidence="6">Ribosome assembly factor mrt4</fullName>
    </recommendedName>
</protein>
<dbReference type="Pfam" id="PF17777">
    <property type="entry name" value="RL10P_insert"/>
    <property type="match status" value="1"/>
</dbReference>
<comment type="function">
    <text evidence="1 6">Component of the ribosome assembly machinery. Nuclear paralog of the ribosomal protein P0, it binds pre-60S subunits at an early stage of assembly in the nucleolus, and is replaced by P0 in cytoplasmic pre-60S subunits and mature 80S ribosomes.</text>
</comment>
<evidence type="ECO:0000313" key="8">
    <source>
        <dbReference type="Proteomes" id="UP000887565"/>
    </source>
</evidence>
<organism evidence="8 9">
    <name type="scientific">Romanomermis culicivorax</name>
    <name type="common">Nematode worm</name>
    <dbReference type="NCBI Taxonomy" id="13658"/>
    <lineage>
        <taxon>Eukaryota</taxon>
        <taxon>Metazoa</taxon>
        <taxon>Ecdysozoa</taxon>
        <taxon>Nematoda</taxon>
        <taxon>Enoplea</taxon>
        <taxon>Dorylaimia</taxon>
        <taxon>Mermithida</taxon>
        <taxon>Mermithoidea</taxon>
        <taxon>Mermithidae</taxon>
        <taxon>Romanomermis</taxon>
    </lineage>
</organism>
<sequence>MPKSKRDNQVSLTKVNKKGKASKLKIVDEIHKCVDSFKLLFVFSIDGMRNTNIKDLRVQFRDSRFFFGKNKVMSIALGRSPQDEYKNGLHNVSKHLNGQCALMFTNRTFVEIKKYLTTYKKVVFARSGNRAGRDVELDQGPLEYFPHSMEPSLRKLGLPVKLEKGVITLDQDYTVCNEKDILTPEQAKILKLFQIKLVQFKVKLLGWWSEDNGYKNLTKKKRCGVNDYHDGLITMPQPKIQHIPDDLSREE</sequence>